<organism evidence="1 2">
    <name type="scientific">Rubus argutus</name>
    <name type="common">Southern blackberry</name>
    <dbReference type="NCBI Taxonomy" id="59490"/>
    <lineage>
        <taxon>Eukaryota</taxon>
        <taxon>Viridiplantae</taxon>
        <taxon>Streptophyta</taxon>
        <taxon>Embryophyta</taxon>
        <taxon>Tracheophyta</taxon>
        <taxon>Spermatophyta</taxon>
        <taxon>Magnoliopsida</taxon>
        <taxon>eudicotyledons</taxon>
        <taxon>Gunneridae</taxon>
        <taxon>Pentapetalae</taxon>
        <taxon>rosids</taxon>
        <taxon>fabids</taxon>
        <taxon>Rosales</taxon>
        <taxon>Rosaceae</taxon>
        <taxon>Rosoideae</taxon>
        <taxon>Rosoideae incertae sedis</taxon>
        <taxon>Rubus</taxon>
    </lineage>
</organism>
<dbReference type="Gene3D" id="6.10.250.2770">
    <property type="match status" value="1"/>
</dbReference>
<sequence>MEEKCNLQDLWKAAFPVGTEWDPLESVYKYDWDFTNLEREFEGGKLYRIGNNKVYVFGATETSSLSLSVIIPTLVAVVAPRPPSMETGIRSVQREGGEIVLMKQLKMDWIPHIPLEVREGWQFERASKLVCLT</sequence>
<dbReference type="PANTHER" id="PTHR33704:SF1">
    <property type="entry name" value="PROTEIN HEAT INTOLERANT 4-RELATED"/>
    <property type="match status" value="1"/>
</dbReference>
<comment type="caution">
    <text evidence="1">The sequence shown here is derived from an EMBL/GenBank/DDBJ whole genome shotgun (WGS) entry which is preliminary data.</text>
</comment>
<evidence type="ECO:0000313" key="2">
    <source>
        <dbReference type="Proteomes" id="UP001457282"/>
    </source>
</evidence>
<keyword evidence="2" id="KW-1185">Reference proteome</keyword>
<gene>
    <name evidence="1" type="ORF">M0R45_031905</name>
</gene>
<accession>A0AAW1WIM3</accession>
<reference evidence="1 2" key="1">
    <citation type="journal article" date="2023" name="G3 (Bethesda)">
        <title>A chromosome-length genome assembly and annotation of blackberry (Rubus argutus, cv. 'Hillquist').</title>
        <authorList>
            <person name="Bruna T."/>
            <person name="Aryal R."/>
            <person name="Dudchenko O."/>
            <person name="Sargent D.J."/>
            <person name="Mead D."/>
            <person name="Buti M."/>
            <person name="Cavallini A."/>
            <person name="Hytonen T."/>
            <person name="Andres J."/>
            <person name="Pham M."/>
            <person name="Weisz D."/>
            <person name="Mascagni F."/>
            <person name="Usai G."/>
            <person name="Natali L."/>
            <person name="Bassil N."/>
            <person name="Fernandez G.E."/>
            <person name="Lomsadze A."/>
            <person name="Armour M."/>
            <person name="Olukolu B."/>
            <person name="Poorten T."/>
            <person name="Britton C."/>
            <person name="Davik J."/>
            <person name="Ashrafi H."/>
            <person name="Aiden E.L."/>
            <person name="Borodovsky M."/>
            <person name="Worthington M."/>
        </authorList>
    </citation>
    <scope>NUCLEOTIDE SEQUENCE [LARGE SCALE GENOMIC DNA]</scope>
    <source>
        <strain evidence="1">PI 553951</strain>
    </source>
</reference>
<dbReference type="EMBL" id="JBEDUW010000006">
    <property type="protein sequence ID" value="KAK9923488.1"/>
    <property type="molecule type" value="Genomic_DNA"/>
</dbReference>
<dbReference type="GO" id="GO:1900034">
    <property type="term" value="P:regulation of cellular response to heat"/>
    <property type="evidence" value="ECO:0007669"/>
    <property type="project" value="InterPro"/>
</dbReference>
<dbReference type="Proteomes" id="UP001457282">
    <property type="component" value="Unassembled WGS sequence"/>
</dbReference>
<dbReference type="AlphaFoldDB" id="A0AAW1WIM3"/>
<evidence type="ECO:0000313" key="1">
    <source>
        <dbReference type="EMBL" id="KAK9923488.1"/>
    </source>
</evidence>
<proteinExistence type="predicted"/>
<dbReference type="InterPro" id="IPR039313">
    <property type="entry name" value="HIT4"/>
</dbReference>
<name>A0AAW1WIM3_RUBAR</name>
<dbReference type="PANTHER" id="PTHR33704">
    <property type="entry name" value="PROTEIN HEAT INTOLERANT 4-RELATED"/>
    <property type="match status" value="1"/>
</dbReference>
<protein>
    <submittedName>
        <fullName evidence="1">Uncharacterized protein</fullName>
    </submittedName>
</protein>